<protein>
    <submittedName>
        <fullName evidence="4">SAM-dependent methyltransferase</fullName>
    </submittedName>
</protein>
<dbReference type="HOGENOM" id="CLU_037990_15_0_6"/>
<reference evidence="4 5" key="1">
    <citation type="submission" date="2006-02" db="EMBL/GenBank/DDBJ databases">
        <authorList>
            <person name="Pinhassi J."/>
            <person name="Pedros-Alio C."/>
            <person name="Ferriera S."/>
            <person name="Johnson J."/>
            <person name="Kravitz S."/>
            <person name="Halpern A."/>
            <person name="Remington K."/>
            <person name="Beeson K."/>
            <person name="Tran B."/>
            <person name="Rogers Y.-H."/>
            <person name="Friedman R."/>
            <person name="Venter J.C."/>
        </authorList>
    </citation>
    <scope>NUCLEOTIDE SEQUENCE [LARGE SCALE GENOMIC DNA]</scope>
    <source>
        <strain evidence="4 5">MED297</strain>
    </source>
</reference>
<evidence type="ECO:0000259" key="3">
    <source>
        <dbReference type="Pfam" id="PF13649"/>
    </source>
</evidence>
<evidence type="ECO:0000256" key="1">
    <source>
        <dbReference type="ARBA" id="ARBA00022603"/>
    </source>
</evidence>
<dbReference type="AlphaFoldDB" id="A4BKH6"/>
<evidence type="ECO:0000256" key="2">
    <source>
        <dbReference type="ARBA" id="ARBA00022679"/>
    </source>
</evidence>
<dbReference type="OrthoDB" id="5642573at2"/>
<gene>
    <name evidence="4" type="ORF">MED297_05464</name>
</gene>
<dbReference type="SUPFAM" id="SSF53335">
    <property type="entry name" value="S-adenosyl-L-methionine-dependent methyltransferases"/>
    <property type="match status" value="1"/>
</dbReference>
<dbReference type="GO" id="GO:0008168">
    <property type="term" value="F:methyltransferase activity"/>
    <property type="evidence" value="ECO:0007669"/>
    <property type="project" value="UniProtKB-KW"/>
</dbReference>
<feature type="domain" description="Methyltransferase" evidence="3">
    <location>
        <begin position="43"/>
        <end position="136"/>
    </location>
</feature>
<comment type="caution">
    <text evidence="4">The sequence shown here is derived from an EMBL/GenBank/DDBJ whole genome shotgun (WGS) entry which is preliminary data.</text>
</comment>
<evidence type="ECO:0000313" key="5">
    <source>
        <dbReference type="Proteomes" id="UP000005953"/>
    </source>
</evidence>
<accession>A4BKH6</accession>
<proteinExistence type="predicted"/>
<sequence>MSADVRFWDNIAERYANQPIADESAYQEKLARTRALLTPQSEVLEFACGTGGTALAHAPFVRHLTAIDCSDGMLDYAREKLNRSGLSNVHFERSTIETFEAPSAHYDVVLGMSILHLVDDRKTVMERVHQMLKADGYFVSSTLCLGDWMSWFRFIVPLLKRTGKIPNVSTFTEKTLVNELKQSGFEIVDQWRPRKKAAVFIIARKPA</sequence>
<dbReference type="InterPro" id="IPR041698">
    <property type="entry name" value="Methyltransf_25"/>
</dbReference>
<dbReference type="PANTHER" id="PTHR43861">
    <property type="entry name" value="TRANS-ACONITATE 2-METHYLTRANSFERASE-RELATED"/>
    <property type="match status" value="1"/>
</dbReference>
<dbReference type="Proteomes" id="UP000005953">
    <property type="component" value="Unassembled WGS sequence"/>
</dbReference>
<evidence type="ECO:0000313" key="4">
    <source>
        <dbReference type="EMBL" id="EAR07375.1"/>
    </source>
</evidence>
<dbReference type="InterPro" id="IPR029063">
    <property type="entry name" value="SAM-dependent_MTases_sf"/>
</dbReference>
<keyword evidence="1 4" id="KW-0489">Methyltransferase</keyword>
<dbReference type="STRING" id="314283.MED297_05464"/>
<dbReference type="Pfam" id="PF13649">
    <property type="entry name" value="Methyltransf_25"/>
    <property type="match status" value="1"/>
</dbReference>
<dbReference type="EMBL" id="AAOE01000045">
    <property type="protein sequence ID" value="EAR07375.1"/>
    <property type="molecule type" value="Genomic_DNA"/>
</dbReference>
<dbReference type="CDD" id="cd02440">
    <property type="entry name" value="AdoMet_MTases"/>
    <property type="match status" value="1"/>
</dbReference>
<dbReference type="PANTHER" id="PTHR43861:SF1">
    <property type="entry name" value="TRANS-ACONITATE 2-METHYLTRANSFERASE"/>
    <property type="match status" value="1"/>
</dbReference>
<keyword evidence="5" id="KW-1185">Reference proteome</keyword>
<dbReference type="RefSeq" id="WP_008048204.1">
    <property type="nucleotide sequence ID" value="NZ_CH724155.1"/>
</dbReference>
<organism evidence="4 5">
    <name type="scientific">Reinekea blandensis MED297</name>
    <dbReference type="NCBI Taxonomy" id="314283"/>
    <lineage>
        <taxon>Bacteria</taxon>
        <taxon>Pseudomonadati</taxon>
        <taxon>Pseudomonadota</taxon>
        <taxon>Gammaproteobacteria</taxon>
        <taxon>Oceanospirillales</taxon>
        <taxon>Saccharospirillaceae</taxon>
        <taxon>Reinekea</taxon>
    </lineage>
</organism>
<dbReference type="GO" id="GO:0032259">
    <property type="term" value="P:methylation"/>
    <property type="evidence" value="ECO:0007669"/>
    <property type="project" value="UniProtKB-KW"/>
</dbReference>
<dbReference type="Gene3D" id="3.40.50.150">
    <property type="entry name" value="Vaccinia Virus protein VP39"/>
    <property type="match status" value="1"/>
</dbReference>
<keyword evidence="2 4" id="KW-0808">Transferase</keyword>
<name>A4BKH6_9GAMM</name>